<protein>
    <submittedName>
        <fullName evidence="2">Uncharacterized protein</fullName>
    </submittedName>
</protein>
<feature type="region of interest" description="Disordered" evidence="1">
    <location>
        <begin position="1"/>
        <end position="23"/>
    </location>
</feature>
<comment type="caution">
    <text evidence="2">The sequence shown here is derived from an EMBL/GenBank/DDBJ whole genome shotgun (WGS) entry which is preliminary data.</text>
</comment>
<dbReference type="EMBL" id="JAXLQG010000011">
    <property type="protein sequence ID" value="KAK5534475.1"/>
    <property type="molecule type" value="Genomic_DNA"/>
</dbReference>
<name>A0AAV9Q5I3_9PEZI</name>
<reference evidence="2 3" key="1">
    <citation type="submission" date="2023-06" db="EMBL/GenBank/DDBJ databases">
        <title>Black Yeasts Isolated from many extreme environments.</title>
        <authorList>
            <person name="Coleine C."/>
            <person name="Stajich J.E."/>
            <person name="Selbmann L."/>
        </authorList>
    </citation>
    <scope>NUCLEOTIDE SEQUENCE [LARGE SCALE GENOMIC DNA]</scope>
    <source>
        <strain evidence="2 3">CCFEE 5887</strain>
    </source>
</reference>
<proteinExistence type="predicted"/>
<gene>
    <name evidence="2" type="ORF">LTR25_006507</name>
</gene>
<sequence>MDYTAYADVSDPNPRPRSTPRGPTKVKILAEFRSPYCSVAQKQPYGPCLLDVTIKHDGSRLVMINKARPVIDLQGANEKSVPIGLPQISIQDLCRPGQEPAFSLQLDLFFVRDLVRRIDISQNGFEPLQAVHIDPEKGFNFTYTLNQPLEYVRSRALCGIMSPGSHYKLEVGPPREPEVDGRWYPYEPISFETVPIELEATTRGRFELVD</sequence>
<accession>A0AAV9Q5I3</accession>
<evidence type="ECO:0000256" key="1">
    <source>
        <dbReference type="SAM" id="MobiDB-lite"/>
    </source>
</evidence>
<dbReference type="Proteomes" id="UP001345827">
    <property type="component" value="Unassembled WGS sequence"/>
</dbReference>
<organism evidence="2 3">
    <name type="scientific">Vermiconidia calcicola</name>
    <dbReference type="NCBI Taxonomy" id="1690605"/>
    <lineage>
        <taxon>Eukaryota</taxon>
        <taxon>Fungi</taxon>
        <taxon>Dikarya</taxon>
        <taxon>Ascomycota</taxon>
        <taxon>Pezizomycotina</taxon>
        <taxon>Dothideomycetes</taxon>
        <taxon>Dothideomycetidae</taxon>
        <taxon>Mycosphaerellales</taxon>
        <taxon>Extremaceae</taxon>
        <taxon>Vermiconidia</taxon>
    </lineage>
</organism>
<dbReference type="AlphaFoldDB" id="A0AAV9Q5I3"/>
<keyword evidence="3" id="KW-1185">Reference proteome</keyword>
<evidence type="ECO:0000313" key="3">
    <source>
        <dbReference type="Proteomes" id="UP001345827"/>
    </source>
</evidence>
<evidence type="ECO:0000313" key="2">
    <source>
        <dbReference type="EMBL" id="KAK5534475.1"/>
    </source>
</evidence>